<reference evidence="9 10" key="1">
    <citation type="submission" date="2021-01" db="EMBL/GenBank/DDBJ databases">
        <title>Biogeographic distribution of Paracoccus.</title>
        <authorList>
            <person name="Hollensteiner J."/>
            <person name="Leineberger J."/>
            <person name="Brinkhoff T."/>
            <person name="Daniel R."/>
        </authorList>
    </citation>
    <scope>NUCLEOTIDE SEQUENCE [LARGE SCALE GENOMIC DNA]</scope>
    <source>
        <strain evidence="9 10">KCTC 22803</strain>
    </source>
</reference>
<name>A0ABY7SLX2_9RHOB</name>
<keyword evidence="5 8" id="KW-0812">Transmembrane</keyword>
<dbReference type="PANTHER" id="PTHR42810">
    <property type="entry name" value="PURINE PERMEASE C1399.01C-RELATED"/>
    <property type="match status" value="1"/>
</dbReference>
<protein>
    <submittedName>
        <fullName evidence="9">Purine permease</fullName>
    </submittedName>
</protein>
<feature type="transmembrane region" description="Helical" evidence="8">
    <location>
        <begin position="239"/>
        <end position="262"/>
    </location>
</feature>
<evidence type="ECO:0000256" key="8">
    <source>
        <dbReference type="SAM" id="Phobius"/>
    </source>
</evidence>
<accession>A0ABY7SLX2</accession>
<dbReference type="InterPro" id="IPR006042">
    <property type="entry name" value="Xan_ur_permease"/>
</dbReference>
<evidence type="ECO:0000313" key="9">
    <source>
        <dbReference type="EMBL" id="WCR08000.1"/>
    </source>
</evidence>
<evidence type="ECO:0000256" key="4">
    <source>
        <dbReference type="ARBA" id="ARBA00022475"/>
    </source>
</evidence>
<feature type="transmembrane region" description="Helical" evidence="8">
    <location>
        <begin position="427"/>
        <end position="446"/>
    </location>
</feature>
<dbReference type="InterPro" id="IPR006043">
    <property type="entry name" value="NCS2"/>
</dbReference>
<evidence type="ECO:0000256" key="6">
    <source>
        <dbReference type="ARBA" id="ARBA00022989"/>
    </source>
</evidence>
<evidence type="ECO:0000256" key="3">
    <source>
        <dbReference type="ARBA" id="ARBA00022448"/>
    </source>
</evidence>
<keyword evidence="7 8" id="KW-0472">Membrane</keyword>
<feature type="transmembrane region" description="Helical" evidence="8">
    <location>
        <begin position="91"/>
        <end position="110"/>
    </location>
</feature>
<feature type="transmembrane region" description="Helical" evidence="8">
    <location>
        <begin position="362"/>
        <end position="381"/>
    </location>
</feature>
<feature type="transmembrane region" description="Helical" evidence="8">
    <location>
        <begin position="213"/>
        <end position="232"/>
    </location>
</feature>
<dbReference type="Pfam" id="PF00860">
    <property type="entry name" value="Xan_ur_permease"/>
    <property type="match status" value="2"/>
</dbReference>
<dbReference type="EMBL" id="CP067136">
    <property type="protein sequence ID" value="WCR08000.1"/>
    <property type="molecule type" value="Genomic_DNA"/>
</dbReference>
<dbReference type="NCBIfam" id="TIGR00801">
    <property type="entry name" value="ncs2"/>
    <property type="match status" value="1"/>
</dbReference>
<evidence type="ECO:0000256" key="2">
    <source>
        <dbReference type="ARBA" id="ARBA00008821"/>
    </source>
</evidence>
<dbReference type="NCBIfam" id="NF037981">
    <property type="entry name" value="NCS2_1"/>
    <property type="match status" value="1"/>
</dbReference>
<keyword evidence="3" id="KW-0813">Transport</keyword>
<feature type="transmembrane region" description="Helical" evidence="8">
    <location>
        <begin position="144"/>
        <end position="169"/>
    </location>
</feature>
<evidence type="ECO:0000256" key="7">
    <source>
        <dbReference type="ARBA" id="ARBA00023136"/>
    </source>
</evidence>
<proteinExistence type="inferred from homology"/>
<gene>
    <name evidence="9" type="ORF">JHX87_04015</name>
</gene>
<organism evidence="9 10">
    <name type="scientific">Paracoccus fistulariae</name>
    <dbReference type="NCBI Taxonomy" id="658446"/>
    <lineage>
        <taxon>Bacteria</taxon>
        <taxon>Pseudomonadati</taxon>
        <taxon>Pseudomonadota</taxon>
        <taxon>Alphaproteobacteria</taxon>
        <taxon>Rhodobacterales</taxon>
        <taxon>Paracoccaceae</taxon>
        <taxon>Paracoccus</taxon>
    </lineage>
</organism>
<feature type="transmembrane region" description="Helical" evidence="8">
    <location>
        <begin position="393"/>
        <end position="415"/>
    </location>
</feature>
<keyword evidence="4" id="KW-1003">Cell membrane</keyword>
<evidence type="ECO:0000313" key="10">
    <source>
        <dbReference type="Proteomes" id="UP001219349"/>
    </source>
</evidence>
<feature type="transmembrane region" description="Helical" evidence="8">
    <location>
        <begin position="35"/>
        <end position="53"/>
    </location>
</feature>
<dbReference type="PANTHER" id="PTHR42810:SF4">
    <property type="entry name" value="URIC ACID TRANSPORTER UACT"/>
    <property type="match status" value="1"/>
</dbReference>
<feature type="transmembrane region" description="Helical" evidence="8">
    <location>
        <begin position="458"/>
        <end position="476"/>
    </location>
</feature>
<feature type="transmembrane region" description="Helical" evidence="8">
    <location>
        <begin position="289"/>
        <end position="312"/>
    </location>
</feature>
<sequence length="497" mass="52041">MSDASNHASISQTVHPVDEILPTGKLFTLGFQHVLVMYAGAVAVPLIVGRALQLSPEEVAFLISADLFVCGIVSIIQSFGATQYFGIKLPVMMGVTFASVGPMVAIAQASPGHEGARALFGSIIAAGLIGILIAPLISKMLRFFPPVVTGTLILTIGISLMPIGINWIFGLPVGPTAPQIVAPEAAAWLDAARLAGEVPDSVQLAATVNNPAYASWNNIVIAILVLGTILLVSRFATGFLANIAVLVGIAVGGVTAAVLGMMHFDKISEASWFAVIKPLHFGMPTFDPIMILTMVLVMIVTLIESTGMFLALSDICKRPLDQKSLAAGLRADGLGTMIGGLFNTFPYTSFSQNVGLVGVTGIRSRFVCVAGGVIMIVLGLIPKMGALVESLPTTVLGGAGLVMFGMVAATGIRILSRVDFASNRHNMFIVAISVGIGMIPMVAPNFNQWMPHAIHPLIHSGILLAAVSAVLLNYYYNGAPDIDEAEVREAGHVADTH</sequence>
<dbReference type="Proteomes" id="UP001219349">
    <property type="component" value="Chromosome"/>
</dbReference>
<dbReference type="RefSeq" id="WP_271882548.1">
    <property type="nucleotide sequence ID" value="NZ_CP067136.1"/>
</dbReference>
<feature type="transmembrane region" description="Helical" evidence="8">
    <location>
        <begin position="116"/>
        <end position="137"/>
    </location>
</feature>
<evidence type="ECO:0000256" key="1">
    <source>
        <dbReference type="ARBA" id="ARBA00004651"/>
    </source>
</evidence>
<comment type="similarity">
    <text evidence="2">Belongs to the nucleobase:cation symporter-2 (NCS2) (TC 2.A.40) family.</text>
</comment>
<comment type="subcellular location">
    <subcellularLocation>
        <location evidence="1">Cell membrane</location>
        <topology evidence="1">Multi-pass membrane protein</topology>
    </subcellularLocation>
</comment>
<evidence type="ECO:0000256" key="5">
    <source>
        <dbReference type="ARBA" id="ARBA00022692"/>
    </source>
</evidence>
<keyword evidence="10" id="KW-1185">Reference proteome</keyword>
<feature type="transmembrane region" description="Helical" evidence="8">
    <location>
        <begin position="59"/>
        <end position="79"/>
    </location>
</feature>
<keyword evidence="6 8" id="KW-1133">Transmembrane helix</keyword>